<organism evidence="1 2">
    <name type="scientific">[Emmonsia] crescens</name>
    <dbReference type="NCBI Taxonomy" id="73230"/>
    <lineage>
        <taxon>Eukaryota</taxon>
        <taxon>Fungi</taxon>
        <taxon>Dikarya</taxon>
        <taxon>Ascomycota</taxon>
        <taxon>Pezizomycotina</taxon>
        <taxon>Eurotiomycetes</taxon>
        <taxon>Eurotiomycetidae</taxon>
        <taxon>Onygenales</taxon>
        <taxon>Ajellomycetaceae</taxon>
        <taxon>Emergomyces</taxon>
    </lineage>
</organism>
<name>A0A0G2HTI2_9EURO</name>
<dbReference type="Proteomes" id="UP000034164">
    <property type="component" value="Unassembled WGS sequence"/>
</dbReference>
<dbReference type="InterPro" id="IPR046670">
    <property type="entry name" value="DUF6540"/>
</dbReference>
<protein>
    <submittedName>
        <fullName evidence="1">Uncharacterized protein</fullName>
    </submittedName>
</protein>
<accession>A0A0G2HTI2</accession>
<proteinExistence type="predicted"/>
<dbReference type="Pfam" id="PF20174">
    <property type="entry name" value="DUF6540"/>
    <property type="match status" value="1"/>
</dbReference>
<dbReference type="OrthoDB" id="37659at2759"/>
<comment type="caution">
    <text evidence="1">The sequence shown here is derived from an EMBL/GenBank/DDBJ whole genome shotgun (WGS) entry which is preliminary data.</text>
</comment>
<sequence>MTSTIPLMVAIYDNPGIKHWSLYIDGEDKTGKTIIHILGARQRYFRDVRTPLDTHISNSLIELCALCKIDVAKIDTVKRIAWNTPVRNEEFDYSCQDFVLDVLDRLEEEDIIDADSGGYKSNKNNLKSKRESWAVGGG</sequence>
<gene>
    <name evidence="1" type="ORF">EMCG_04324</name>
</gene>
<dbReference type="EMBL" id="LCZI01001370">
    <property type="protein sequence ID" value="KKZ61030.1"/>
    <property type="molecule type" value="Genomic_DNA"/>
</dbReference>
<dbReference type="VEuPathDB" id="FungiDB:EMCG_04324"/>
<evidence type="ECO:0000313" key="1">
    <source>
        <dbReference type="EMBL" id="KKZ61030.1"/>
    </source>
</evidence>
<reference evidence="2" key="1">
    <citation type="journal article" date="2015" name="PLoS Genet.">
        <title>The dynamic genome and transcriptome of the human fungal pathogen Blastomyces and close relative Emmonsia.</title>
        <authorList>
            <person name="Munoz J.F."/>
            <person name="Gauthier G.M."/>
            <person name="Desjardins C.A."/>
            <person name="Gallo J.E."/>
            <person name="Holder J."/>
            <person name="Sullivan T.D."/>
            <person name="Marty A.J."/>
            <person name="Carmen J.C."/>
            <person name="Chen Z."/>
            <person name="Ding L."/>
            <person name="Gujja S."/>
            <person name="Magrini V."/>
            <person name="Misas E."/>
            <person name="Mitreva M."/>
            <person name="Priest M."/>
            <person name="Saif S."/>
            <person name="Whiston E.A."/>
            <person name="Young S."/>
            <person name="Zeng Q."/>
            <person name="Goldman W.E."/>
            <person name="Mardis E.R."/>
            <person name="Taylor J.W."/>
            <person name="McEwen J.G."/>
            <person name="Clay O.K."/>
            <person name="Klein B.S."/>
            <person name="Cuomo C.A."/>
        </authorList>
    </citation>
    <scope>NUCLEOTIDE SEQUENCE [LARGE SCALE GENOMIC DNA]</scope>
    <source>
        <strain evidence="2">UAMH 3008</strain>
    </source>
</reference>
<dbReference type="AlphaFoldDB" id="A0A0G2HTI2"/>
<evidence type="ECO:0000313" key="2">
    <source>
        <dbReference type="Proteomes" id="UP000034164"/>
    </source>
</evidence>